<feature type="region of interest" description="Disordered" evidence="1">
    <location>
        <begin position="18"/>
        <end position="37"/>
    </location>
</feature>
<feature type="chain" id="PRO_5025617456" description="Polysaccharide pyruvyl transferase domain-containing protein" evidence="2">
    <location>
        <begin position="16"/>
        <end position="165"/>
    </location>
</feature>
<comment type="caution">
    <text evidence="3">The sequence shown here is derived from an EMBL/GenBank/DDBJ whole genome shotgun (WGS) entry which is preliminary data.</text>
</comment>
<name>A0A699YSN0_HAELA</name>
<proteinExistence type="predicted"/>
<evidence type="ECO:0008006" key="5">
    <source>
        <dbReference type="Google" id="ProtNLM"/>
    </source>
</evidence>
<dbReference type="AlphaFoldDB" id="A0A699YSN0"/>
<sequence>MQMIVMLMLASSINLQPEGWPPHTPPQQGAPPSESPQCLTMPGPYRDWAAVVDLYSRASLSINSRLHSGVMAAAALRPLVYVAGNSKYFDLMATLDLQPFILNPDRWWPGGHGLPAALPVALLRLASHALILPAVELAWAICTAACSCRGTAPHMLYEHLGTLTS</sequence>
<keyword evidence="2" id="KW-0732">Signal</keyword>
<evidence type="ECO:0000256" key="2">
    <source>
        <dbReference type="SAM" id="SignalP"/>
    </source>
</evidence>
<feature type="signal peptide" evidence="2">
    <location>
        <begin position="1"/>
        <end position="15"/>
    </location>
</feature>
<evidence type="ECO:0000313" key="4">
    <source>
        <dbReference type="Proteomes" id="UP000485058"/>
    </source>
</evidence>
<feature type="compositionally biased region" description="Pro residues" evidence="1">
    <location>
        <begin position="19"/>
        <end position="29"/>
    </location>
</feature>
<protein>
    <recommendedName>
        <fullName evidence="5">Polysaccharide pyruvyl transferase domain-containing protein</fullName>
    </recommendedName>
</protein>
<reference evidence="3 4" key="1">
    <citation type="submission" date="2020-02" db="EMBL/GenBank/DDBJ databases">
        <title>Draft genome sequence of Haematococcus lacustris strain NIES-144.</title>
        <authorList>
            <person name="Morimoto D."/>
            <person name="Nakagawa S."/>
            <person name="Yoshida T."/>
            <person name="Sawayama S."/>
        </authorList>
    </citation>
    <scope>NUCLEOTIDE SEQUENCE [LARGE SCALE GENOMIC DNA]</scope>
    <source>
        <strain evidence="3 4">NIES-144</strain>
    </source>
</reference>
<evidence type="ECO:0000256" key="1">
    <source>
        <dbReference type="SAM" id="MobiDB-lite"/>
    </source>
</evidence>
<organism evidence="3 4">
    <name type="scientific">Haematococcus lacustris</name>
    <name type="common">Green alga</name>
    <name type="synonym">Haematococcus pluvialis</name>
    <dbReference type="NCBI Taxonomy" id="44745"/>
    <lineage>
        <taxon>Eukaryota</taxon>
        <taxon>Viridiplantae</taxon>
        <taxon>Chlorophyta</taxon>
        <taxon>core chlorophytes</taxon>
        <taxon>Chlorophyceae</taxon>
        <taxon>CS clade</taxon>
        <taxon>Chlamydomonadales</taxon>
        <taxon>Haematococcaceae</taxon>
        <taxon>Haematococcus</taxon>
    </lineage>
</organism>
<keyword evidence="4" id="KW-1185">Reference proteome</keyword>
<evidence type="ECO:0000313" key="3">
    <source>
        <dbReference type="EMBL" id="GFH09804.1"/>
    </source>
</evidence>
<dbReference type="EMBL" id="BLLF01000265">
    <property type="protein sequence ID" value="GFH09804.1"/>
    <property type="molecule type" value="Genomic_DNA"/>
</dbReference>
<dbReference type="Proteomes" id="UP000485058">
    <property type="component" value="Unassembled WGS sequence"/>
</dbReference>
<gene>
    <name evidence="3" type="ORF">HaLaN_05015</name>
</gene>
<accession>A0A699YSN0</accession>